<dbReference type="Proteomes" id="UP000479190">
    <property type="component" value="Unassembled WGS sequence"/>
</dbReference>
<keyword evidence="2" id="KW-1185">Reference proteome</keyword>
<name>A0A6H5I4C8_9HYME</name>
<organism evidence="1 2">
    <name type="scientific">Trichogramma brassicae</name>
    <dbReference type="NCBI Taxonomy" id="86971"/>
    <lineage>
        <taxon>Eukaryota</taxon>
        <taxon>Metazoa</taxon>
        <taxon>Ecdysozoa</taxon>
        <taxon>Arthropoda</taxon>
        <taxon>Hexapoda</taxon>
        <taxon>Insecta</taxon>
        <taxon>Pterygota</taxon>
        <taxon>Neoptera</taxon>
        <taxon>Endopterygota</taxon>
        <taxon>Hymenoptera</taxon>
        <taxon>Apocrita</taxon>
        <taxon>Proctotrupomorpha</taxon>
        <taxon>Chalcidoidea</taxon>
        <taxon>Trichogrammatidae</taxon>
        <taxon>Trichogramma</taxon>
    </lineage>
</organism>
<evidence type="ECO:0000313" key="1">
    <source>
        <dbReference type="EMBL" id="CAB0029669.1"/>
    </source>
</evidence>
<reference evidence="1 2" key="1">
    <citation type="submission" date="2020-02" db="EMBL/GenBank/DDBJ databases">
        <authorList>
            <person name="Ferguson B K."/>
        </authorList>
    </citation>
    <scope>NUCLEOTIDE SEQUENCE [LARGE SCALE GENOMIC DNA]</scope>
</reference>
<sequence>PHESVPQNFITLGSSDKNPNNKISLEQAMYYTYGRFYAWRHTTMTHLRGRATAPVSRGKCRNNIAFWRALGKLPGSYLEAKQVSDRMISQSCLKDNFKDSQRFSQKHLTAFDWYKTSISRKRERLNREKNLFARLRDSLYRTLTVLAGIFFLRRELEKFYDLIAREAVRSEPRDAATTELLRLRRLLQSFELALLLNLRNKLRVENQNCKQNISRKRKFNFNPLTPKLVSPGKTTFKLICFSYKHNHVQETMSKSYCLQLSAATHRTAAVTAAAADGGKRARERERSSGEALISRRKNIARPARVIVVVATAEAAYKNLAVLPYMNINDTFEDFRVISVHNFRGKIVPPECTKDSSTTSPSPRLREDTTRYIETHRCMAKRRKRKEEAAVHIRPKAFSSSGKMQICPLYSAIRILNRPICLCMLRIKSEHGSVTSKVNFSSASWTIQFFSRLQKRSIFFLTSICIHNNENVASCSLAPPPSHHQQQQQQQQLLVCFAGCDCLACSLANAGAHRTRIAGTSKRFGKNKSIKRGKGPLHNTRKSRMISWTGNTVRCSQEVSKYIVQSAGREVHRIYIVARATTSPSELARISALVAAHQSVDARACMGELTRTRVIYMHEQQRAVLVADATNTTTGGHPGRIPRVGLAACVYARFLACGDVLYTRGSRVPIYCTSCADICMYAPGCARESELIARDVRARPVRGGRYLETRESIKRAVASLAERICIHAREHNRFLQISKRQKINVLPKPRYKVRDVV</sequence>
<protein>
    <submittedName>
        <fullName evidence="1">Uncharacterized protein</fullName>
    </submittedName>
</protein>
<feature type="non-terminal residue" evidence="1">
    <location>
        <position position="1"/>
    </location>
</feature>
<evidence type="ECO:0000313" key="2">
    <source>
        <dbReference type="Proteomes" id="UP000479190"/>
    </source>
</evidence>
<proteinExistence type="predicted"/>
<dbReference type="AlphaFoldDB" id="A0A6H5I4C8"/>
<gene>
    <name evidence="1" type="ORF">TBRA_LOCUS1698</name>
</gene>
<accession>A0A6H5I4C8</accession>
<dbReference type="EMBL" id="CADCXV010000336">
    <property type="protein sequence ID" value="CAB0029669.1"/>
    <property type="molecule type" value="Genomic_DNA"/>
</dbReference>